<evidence type="ECO:0000256" key="10">
    <source>
        <dbReference type="ARBA" id="ARBA00023310"/>
    </source>
</evidence>
<dbReference type="GO" id="GO:0045259">
    <property type="term" value="C:proton-transporting ATP synthase complex"/>
    <property type="evidence" value="ECO:0007669"/>
    <property type="project" value="UniProtKB-KW"/>
</dbReference>
<dbReference type="InterPro" id="IPR000131">
    <property type="entry name" value="ATP_synth_F1_gsu"/>
</dbReference>
<evidence type="ECO:0000256" key="4">
    <source>
        <dbReference type="ARBA" id="ARBA00022781"/>
    </source>
</evidence>
<dbReference type="AlphaFoldDB" id="A0AAF0EXA3"/>
<dbReference type="PANTHER" id="PTHR11693">
    <property type="entry name" value="ATP SYNTHASE GAMMA CHAIN"/>
    <property type="match status" value="1"/>
</dbReference>
<dbReference type="GO" id="GO:0005743">
    <property type="term" value="C:mitochondrial inner membrane"/>
    <property type="evidence" value="ECO:0007669"/>
    <property type="project" value="UniProtKB-SubCell"/>
</dbReference>
<dbReference type="FunFam" id="1.10.287.80:FF:000001">
    <property type="entry name" value="ATP synthase gamma chain"/>
    <property type="match status" value="1"/>
</dbReference>
<evidence type="ECO:0000256" key="2">
    <source>
        <dbReference type="ARBA" id="ARBA00007681"/>
    </source>
</evidence>
<dbReference type="InterPro" id="IPR023632">
    <property type="entry name" value="ATP_synth_F1_gsu_CS"/>
</dbReference>
<dbReference type="SUPFAM" id="SSF52943">
    <property type="entry name" value="ATP synthase (F1-ATPase), gamma subunit"/>
    <property type="match status" value="1"/>
</dbReference>
<organism evidence="12 13">
    <name type="scientific">Malassezia cuniculi</name>
    <dbReference type="NCBI Taxonomy" id="948313"/>
    <lineage>
        <taxon>Eukaryota</taxon>
        <taxon>Fungi</taxon>
        <taxon>Dikarya</taxon>
        <taxon>Basidiomycota</taxon>
        <taxon>Ustilaginomycotina</taxon>
        <taxon>Malasseziomycetes</taxon>
        <taxon>Malasseziales</taxon>
        <taxon>Malasseziaceae</taxon>
        <taxon>Malassezia</taxon>
    </lineage>
</organism>
<keyword evidence="5" id="KW-0999">Mitochondrion inner membrane</keyword>
<evidence type="ECO:0000256" key="6">
    <source>
        <dbReference type="ARBA" id="ARBA00023065"/>
    </source>
</evidence>
<evidence type="ECO:0000256" key="11">
    <source>
        <dbReference type="RuleBase" id="RU004001"/>
    </source>
</evidence>
<dbReference type="EMBL" id="CP119881">
    <property type="protein sequence ID" value="WFD36422.1"/>
    <property type="molecule type" value="Genomic_DNA"/>
</dbReference>
<evidence type="ECO:0000256" key="1">
    <source>
        <dbReference type="ARBA" id="ARBA00004637"/>
    </source>
</evidence>
<dbReference type="NCBIfam" id="TIGR01146">
    <property type="entry name" value="ATPsyn_F1gamma"/>
    <property type="match status" value="1"/>
</dbReference>
<dbReference type="FunFam" id="3.40.1380.10:FF:000003">
    <property type="entry name" value="ATP synthase subunit gamma"/>
    <property type="match status" value="1"/>
</dbReference>
<dbReference type="InterPro" id="IPR035968">
    <property type="entry name" value="ATP_synth_F1_ATPase_gsu"/>
</dbReference>
<dbReference type="Gene3D" id="3.40.1380.10">
    <property type="match status" value="1"/>
</dbReference>
<dbReference type="PANTHER" id="PTHR11693:SF22">
    <property type="entry name" value="ATP SYNTHASE SUBUNIT GAMMA, MITOCHONDRIAL"/>
    <property type="match status" value="1"/>
</dbReference>
<keyword evidence="3 11" id="KW-0813">Transport</keyword>
<evidence type="ECO:0000256" key="7">
    <source>
        <dbReference type="ARBA" id="ARBA00023128"/>
    </source>
</evidence>
<name>A0AAF0EXA3_9BASI</name>
<keyword evidence="8" id="KW-0472">Membrane</keyword>
<evidence type="ECO:0000313" key="13">
    <source>
        <dbReference type="Proteomes" id="UP001219933"/>
    </source>
</evidence>
<dbReference type="Proteomes" id="UP001219933">
    <property type="component" value="Chromosome 5"/>
</dbReference>
<evidence type="ECO:0000256" key="3">
    <source>
        <dbReference type="ARBA" id="ARBA00022448"/>
    </source>
</evidence>
<dbReference type="PRINTS" id="PR00126">
    <property type="entry name" value="ATPASEGAMMA"/>
</dbReference>
<proteinExistence type="inferred from homology"/>
<protein>
    <recommendedName>
        <fullName evidence="11">ATP synthase subunit gamma</fullName>
    </recommendedName>
</protein>
<sequence>MTDIPGVPRRQHAKLVLTTSLAMISRAVSRPTVAAAAGALRVSAPAAGFHASATAQASLRELEQRVKSVKNIEKITKSMKMIAATRLGRAQRAMNAAKKYGAASQEIFKEAEAKPTEDGKELFIVASSDKGLCGGIHSSLSKYSRNYLSKNTDVDVVVLGEKSKSQLQRAVPQNIKLSFNQIGKAIPTYAEATEIADTILKSGIEFDRVTIVYNKFVSSMSFETTGLPVFGEKALVEAAKFSQYEMEEDVTKDLAQFALTNAIFATLTEGHASEINSKRNAMDNASKNAGDMITNLNLLYNRGRQAAITNELIDIITGASSL</sequence>
<keyword evidence="4 11" id="KW-0375">Hydrogen ion transport</keyword>
<comment type="subcellular location">
    <subcellularLocation>
        <location evidence="1">Mitochondrion inner membrane</location>
        <topology evidence="1">Peripheral membrane protein</topology>
    </subcellularLocation>
</comment>
<gene>
    <name evidence="12" type="primary">ATP3</name>
    <name evidence="12" type="ORF">MCUN1_003301</name>
</gene>
<reference evidence="12" key="1">
    <citation type="submission" date="2023-03" db="EMBL/GenBank/DDBJ databases">
        <title>Mating type loci evolution in Malassezia.</title>
        <authorList>
            <person name="Coelho M.A."/>
        </authorList>
    </citation>
    <scope>NUCLEOTIDE SEQUENCE</scope>
    <source>
        <strain evidence="12">CBS 11721</strain>
    </source>
</reference>
<dbReference type="CDD" id="cd12151">
    <property type="entry name" value="F1-ATPase_gamma"/>
    <property type="match status" value="1"/>
</dbReference>
<keyword evidence="9 11" id="KW-0139">CF(1)</keyword>
<comment type="subunit">
    <text evidence="11">F-type ATPases have 2 components, CF(1) - the catalytic core - and CF(0) - the membrane proton channel. CF(1) and CF(0) have multiple subunits.</text>
</comment>
<accession>A0AAF0EXA3</accession>
<keyword evidence="6 11" id="KW-0406">Ion transport</keyword>
<evidence type="ECO:0000256" key="9">
    <source>
        <dbReference type="ARBA" id="ARBA00023196"/>
    </source>
</evidence>
<dbReference type="PROSITE" id="PS00153">
    <property type="entry name" value="ATPASE_GAMMA"/>
    <property type="match status" value="1"/>
</dbReference>
<evidence type="ECO:0000313" key="12">
    <source>
        <dbReference type="EMBL" id="WFD36422.1"/>
    </source>
</evidence>
<keyword evidence="10 11" id="KW-0066">ATP synthesis</keyword>
<dbReference type="Pfam" id="PF00231">
    <property type="entry name" value="ATP-synt"/>
    <property type="match status" value="1"/>
</dbReference>
<evidence type="ECO:0000256" key="8">
    <source>
        <dbReference type="ARBA" id="ARBA00023136"/>
    </source>
</evidence>
<comment type="similarity">
    <text evidence="2 11">Belongs to the ATPase gamma chain family.</text>
</comment>
<keyword evidence="7" id="KW-0496">Mitochondrion</keyword>
<dbReference type="PIRSF" id="PIRSF039089">
    <property type="entry name" value="ATP_synthase_gamma"/>
    <property type="match status" value="1"/>
</dbReference>
<dbReference type="Gene3D" id="1.10.287.80">
    <property type="entry name" value="ATP synthase, gamma subunit, helix hairpin domain"/>
    <property type="match status" value="1"/>
</dbReference>
<keyword evidence="13" id="KW-1185">Reference proteome</keyword>
<evidence type="ECO:0000256" key="5">
    <source>
        <dbReference type="ARBA" id="ARBA00022792"/>
    </source>
</evidence>
<dbReference type="GO" id="GO:0046933">
    <property type="term" value="F:proton-transporting ATP synthase activity, rotational mechanism"/>
    <property type="evidence" value="ECO:0007669"/>
    <property type="project" value="InterPro"/>
</dbReference>